<dbReference type="EMBL" id="BANX01000025">
    <property type="protein sequence ID" value="GAC69512.1"/>
    <property type="molecule type" value="Genomic_DNA"/>
</dbReference>
<evidence type="ECO:0000256" key="1">
    <source>
        <dbReference type="ARBA" id="ARBA00004651"/>
    </source>
</evidence>
<dbReference type="OrthoDB" id="5242960at2"/>
<dbReference type="AlphaFoldDB" id="M0QPZ2"/>
<dbReference type="GO" id="GO:0005886">
    <property type="term" value="C:plasma membrane"/>
    <property type="evidence" value="ECO:0007669"/>
    <property type="project" value="UniProtKB-SubCell"/>
</dbReference>
<keyword evidence="5" id="KW-1133">Transmembrane helix</keyword>
<reference evidence="8 9" key="1">
    <citation type="submission" date="2013-01" db="EMBL/GenBank/DDBJ databases">
        <title>Whole genome shotgun sequence of Gordonia soli NBRC 108243.</title>
        <authorList>
            <person name="Isaki-Nakamura S."/>
            <person name="Hosoyama A."/>
            <person name="Tsuchikane K."/>
            <person name="Ando Y."/>
            <person name="Baba S."/>
            <person name="Ohji S."/>
            <person name="Hamada M."/>
            <person name="Tamura T."/>
            <person name="Yamazoe A."/>
            <person name="Yamazaki S."/>
            <person name="Fujita N."/>
        </authorList>
    </citation>
    <scope>NUCLEOTIDE SEQUENCE [LARGE SCALE GENOMIC DNA]</scope>
    <source>
        <strain evidence="8 9">NBRC 108243</strain>
    </source>
</reference>
<proteinExistence type="predicted"/>
<evidence type="ECO:0000256" key="5">
    <source>
        <dbReference type="ARBA" id="ARBA00022989"/>
    </source>
</evidence>
<dbReference type="Gene3D" id="2.60.200.40">
    <property type="match status" value="1"/>
</dbReference>
<evidence type="ECO:0000256" key="6">
    <source>
        <dbReference type="ARBA" id="ARBA00023136"/>
    </source>
</evidence>
<dbReference type="eggNOG" id="COG0671">
    <property type="taxonomic scope" value="Bacteria"/>
</dbReference>
<keyword evidence="3" id="KW-0812">Transmembrane</keyword>
<evidence type="ECO:0000256" key="3">
    <source>
        <dbReference type="ARBA" id="ARBA00022692"/>
    </source>
</evidence>
<dbReference type="Pfam" id="PF00781">
    <property type="entry name" value="DAGK_cat"/>
    <property type="match status" value="1"/>
</dbReference>
<dbReference type="PANTHER" id="PTHR14969:SF62">
    <property type="entry name" value="DECAPRENYLPHOSPHORYL-5-PHOSPHORIBOSE PHOSPHATASE RV3807C-RELATED"/>
    <property type="match status" value="1"/>
</dbReference>
<dbReference type="CDD" id="cd01610">
    <property type="entry name" value="PAP2_like"/>
    <property type="match status" value="1"/>
</dbReference>
<dbReference type="Pfam" id="PF01569">
    <property type="entry name" value="PAP2"/>
    <property type="match status" value="1"/>
</dbReference>
<feature type="domain" description="DAGKc" evidence="7">
    <location>
        <begin position="208"/>
        <end position="332"/>
    </location>
</feature>
<dbReference type="GO" id="GO:0016787">
    <property type="term" value="F:hydrolase activity"/>
    <property type="evidence" value="ECO:0007669"/>
    <property type="project" value="UniProtKB-KW"/>
</dbReference>
<dbReference type="SMART" id="SM00014">
    <property type="entry name" value="acidPPc"/>
    <property type="match status" value="1"/>
</dbReference>
<dbReference type="Gene3D" id="3.40.50.10330">
    <property type="entry name" value="Probable inorganic polyphosphate/atp-NAD kinase, domain 1"/>
    <property type="match status" value="1"/>
</dbReference>
<evidence type="ECO:0000256" key="2">
    <source>
        <dbReference type="ARBA" id="ARBA00022475"/>
    </source>
</evidence>
<accession>M0QPZ2</accession>
<dbReference type="Gene3D" id="1.20.144.10">
    <property type="entry name" value="Phosphatidic acid phosphatase type 2/haloperoxidase"/>
    <property type="match status" value="1"/>
</dbReference>
<dbReference type="eggNOG" id="COG1597">
    <property type="taxonomic scope" value="Bacteria"/>
</dbReference>
<dbReference type="RefSeq" id="WP_007622669.1">
    <property type="nucleotide sequence ID" value="NZ_BANX01000025.1"/>
</dbReference>
<dbReference type="Proteomes" id="UP000011666">
    <property type="component" value="Unassembled WGS sequence"/>
</dbReference>
<keyword evidence="4" id="KW-0378">Hydrolase</keyword>
<protein>
    <recommendedName>
        <fullName evidence="7">DAGKc domain-containing protein</fullName>
    </recommendedName>
</protein>
<comment type="subcellular location">
    <subcellularLocation>
        <location evidence="1">Cell membrane</location>
        <topology evidence="1">Multi-pass membrane protein</topology>
    </subcellularLocation>
</comment>
<dbReference type="STRING" id="1223545.GS4_25_00830"/>
<dbReference type="InterPro" id="IPR000326">
    <property type="entry name" value="PAP2/HPO"/>
</dbReference>
<dbReference type="InterPro" id="IPR001206">
    <property type="entry name" value="Diacylglycerol_kinase_cat_dom"/>
</dbReference>
<dbReference type="SUPFAM" id="SSF111331">
    <property type="entry name" value="NAD kinase/diacylglycerol kinase-like"/>
    <property type="match status" value="1"/>
</dbReference>
<evidence type="ECO:0000313" key="8">
    <source>
        <dbReference type="EMBL" id="GAC69512.1"/>
    </source>
</evidence>
<dbReference type="InterPro" id="IPR017438">
    <property type="entry name" value="ATP-NAD_kinase_N"/>
</dbReference>
<dbReference type="SUPFAM" id="SSF48317">
    <property type="entry name" value="Acid phosphatase/Vanadium-dependent haloperoxidase"/>
    <property type="match status" value="1"/>
</dbReference>
<organism evidence="8 9">
    <name type="scientific">Gordonia soli NBRC 108243</name>
    <dbReference type="NCBI Taxonomy" id="1223545"/>
    <lineage>
        <taxon>Bacteria</taxon>
        <taxon>Bacillati</taxon>
        <taxon>Actinomycetota</taxon>
        <taxon>Actinomycetes</taxon>
        <taxon>Mycobacteriales</taxon>
        <taxon>Gordoniaceae</taxon>
        <taxon>Gordonia</taxon>
    </lineage>
</organism>
<evidence type="ECO:0000256" key="4">
    <source>
        <dbReference type="ARBA" id="ARBA00022801"/>
    </source>
</evidence>
<keyword evidence="9" id="KW-1185">Reference proteome</keyword>
<evidence type="ECO:0000259" key="7">
    <source>
        <dbReference type="PROSITE" id="PS50146"/>
    </source>
</evidence>
<sequence>MTALPRRLTGLRQITRGLGTLDAEIFDSIARSPSPLLDATMPPLTRAADHSKLWIGIAGGMALTGRPTAQRAAVRGLGTLAVTSLVTNQVAKRIRRRPRPGVTLIPLNRRARRRPTSNSLPSGHSASAAAFAVAVGAEHAPTGLVLGGLAGLVGLSRVVTGAHYPGDVVIGWGIGAAIAVVGARLVPPITVPSVPVAPVSIVDTPERPRGAGAIAVINPASGDGTGARIGDQIRKQLPDTEIIELGPDDDIAATLEAAAERAEVLAVVGGDGTVACAAAIAVGAGIPLAVFPGGTFNHFAKDLGCASADATIAAIRAGSAHRVDVVRLNDQTIINTASIGSYPQFVRRRTRLQGRRVPRPLATAYATIQTARRSDPVSIVVDGRRIETSLFLLGNSLYRPSGFAPSRRLRLDDGLIDVRILDRGGRFATLRLLGSLLSGRLQRSGSYHEMAVPEFEFTAVDGPTLIAHDGELGEYRESARFTVDYRALTVFAPSR</sequence>
<dbReference type="InterPro" id="IPR036938">
    <property type="entry name" value="PAP2/HPO_sf"/>
</dbReference>
<dbReference type="PROSITE" id="PS50146">
    <property type="entry name" value="DAGK"/>
    <property type="match status" value="1"/>
</dbReference>
<keyword evidence="6" id="KW-0472">Membrane</keyword>
<keyword evidence="2" id="KW-1003">Cell membrane</keyword>
<gene>
    <name evidence="8" type="ORF">GS4_25_00830</name>
</gene>
<dbReference type="SMART" id="SM00046">
    <property type="entry name" value="DAGKc"/>
    <property type="match status" value="1"/>
</dbReference>
<dbReference type="PANTHER" id="PTHR14969">
    <property type="entry name" value="SPHINGOSINE-1-PHOSPHATE PHOSPHOHYDROLASE"/>
    <property type="match status" value="1"/>
</dbReference>
<name>M0QPZ2_9ACTN</name>
<comment type="caution">
    <text evidence="8">The sequence shown here is derived from an EMBL/GenBank/DDBJ whole genome shotgun (WGS) entry which is preliminary data.</text>
</comment>
<evidence type="ECO:0000313" key="9">
    <source>
        <dbReference type="Proteomes" id="UP000011666"/>
    </source>
</evidence>
<dbReference type="GO" id="GO:0016301">
    <property type="term" value="F:kinase activity"/>
    <property type="evidence" value="ECO:0007669"/>
    <property type="project" value="InterPro"/>
</dbReference>
<dbReference type="InterPro" id="IPR016064">
    <property type="entry name" value="NAD/diacylglycerol_kinase_sf"/>
</dbReference>